<name>A0ABS6E7Y3_9FIRM</name>
<dbReference type="PANTHER" id="PTHR34580:SF8">
    <property type="entry name" value="WYL DOMAIN-CONTAINING PROTEIN"/>
    <property type="match status" value="1"/>
</dbReference>
<accession>A0ABS6E7Y3</accession>
<feature type="domain" description="WYL" evidence="1">
    <location>
        <begin position="136"/>
        <end position="207"/>
    </location>
</feature>
<evidence type="ECO:0000259" key="1">
    <source>
        <dbReference type="Pfam" id="PF13280"/>
    </source>
</evidence>
<feature type="domain" description="WCX" evidence="2">
    <location>
        <begin position="235"/>
        <end position="311"/>
    </location>
</feature>
<dbReference type="Proteomes" id="UP000749471">
    <property type="component" value="Unassembled WGS sequence"/>
</dbReference>
<dbReference type="InterPro" id="IPR026881">
    <property type="entry name" value="WYL_dom"/>
</dbReference>
<evidence type="ECO:0000313" key="4">
    <source>
        <dbReference type="Proteomes" id="UP000749471"/>
    </source>
</evidence>
<comment type="caution">
    <text evidence="3">The sequence shown here is derived from an EMBL/GenBank/DDBJ whole genome shotgun (WGS) entry which is preliminary data.</text>
</comment>
<dbReference type="Pfam" id="PF13280">
    <property type="entry name" value="WYL"/>
    <property type="match status" value="1"/>
</dbReference>
<protein>
    <submittedName>
        <fullName evidence="3">WYL domain-containing transcriptional regulator</fullName>
    </submittedName>
</protein>
<reference evidence="3 4" key="1">
    <citation type="submission" date="2021-06" db="EMBL/GenBank/DDBJ databases">
        <authorList>
            <person name="Sun Q."/>
            <person name="Li D."/>
        </authorList>
    </citation>
    <scope>NUCLEOTIDE SEQUENCE [LARGE SCALE GENOMIC DNA]</scope>
    <source>
        <strain evidence="3 4">MSJ-40</strain>
    </source>
</reference>
<dbReference type="RefSeq" id="WP_216520614.1">
    <property type="nucleotide sequence ID" value="NZ_JAHLPM010000011.1"/>
</dbReference>
<evidence type="ECO:0000313" key="3">
    <source>
        <dbReference type="EMBL" id="MBU5439012.1"/>
    </source>
</evidence>
<dbReference type="InterPro" id="IPR057727">
    <property type="entry name" value="WCX_dom"/>
</dbReference>
<dbReference type="PANTHER" id="PTHR34580">
    <property type="match status" value="1"/>
</dbReference>
<organism evidence="3 4">
    <name type="scientific">Tissierella simiarum</name>
    <dbReference type="NCBI Taxonomy" id="2841534"/>
    <lineage>
        <taxon>Bacteria</taxon>
        <taxon>Bacillati</taxon>
        <taxon>Bacillota</taxon>
        <taxon>Tissierellia</taxon>
        <taxon>Tissierellales</taxon>
        <taxon>Tissierellaceae</taxon>
        <taxon>Tissierella</taxon>
    </lineage>
</organism>
<dbReference type="Pfam" id="PF25583">
    <property type="entry name" value="WCX"/>
    <property type="match status" value="1"/>
</dbReference>
<sequence>MGRVSNALKMYMLLQERKIMTVKEIAEILEVSNKMVYEYKKDLYEADIYIGTKLGRNGGYYLENTLNLKGINITEEEVEALKMANEAIKSGNYHYAIEFEILSSKILNAKKHFEEIPYYNKDILKPIEIKEKEKQIWTHINKAIIEENKIKINYSSINHDKNQPNIKTRIIHPYGIFDYEGAIYLYGYCELRKDIRFFKFSRINKYEILKDKFKINIKYDLKEIINKSFGIYDDEPIDLKLKIHYPMSQIVKERQYSLNQNIRDIDENTIYFEAKLKGYREIKSWVMSMGSLVEVIEPVKLKEDILEEVNKIRNLYE</sequence>
<evidence type="ECO:0000259" key="2">
    <source>
        <dbReference type="Pfam" id="PF25583"/>
    </source>
</evidence>
<keyword evidence="4" id="KW-1185">Reference proteome</keyword>
<gene>
    <name evidence="3" type="ORF">KQI42_13370</name>
</gene>
<dbReference type="EMBL" id="JAHLPM010000011">
    <property type="protein sequence ID" value="MBU5439012.1"/>
    <property type="molecule type" value="Genomic_DNA"/>
</dbReference>
<dbReference type="InterPro" id="IPR051534">
    <property type="entry name" value="CBASS_pafABC_assoc_protein"/>
</dbReference>
<dbReference type="PROSITE" id="PS52050">
    <property type="entry name" value="WYL"/>
    <property type="match status" value="1"/>
</dbReference>
<proteinExistence type="predicted"/>